<keyword evidence="2" id="KW-1185">Reference proteome</keyword>
<feature type="non-terminal residue" evidence="1">
    <location>
        <position position="86"/>
    </location>
</feature>
<dbReference type="Proteomes" id="UP000294823">
    <property type="component" value="Unassembled WGS sequence"/>
</dbReference>
<dbReference type="RefSeq" id="WP_132045740.1">
    <property type="nucleotide sequence ID" value="NZ_SLTR01000389.1"/>
</dbReference>
<protein>
    <submittedName>
        <fullName evidence="1">Uncharacterized protein</fullName>
    </submittedName>
</protein>
<name>A0ABY2D2W5_9GAMM</name>
<sequence>MSYENTARYYSFELGSNVSPSTFDITDFDGDGLWELTFTQFDRDGAGLHDHPIVILEFRDVVPEENQSWIFEPESALVDITAELFA</sequence>
<reference evidence="1 2" key="1">
    <citation type="submission" date="2019-03" db="EMBL/GenBank/DDBJ databases">
        <title>Halomonas marinisediminis sp. nov., a moderately halophilic bacterium isolated from the Bohai Gulf.</title>
        <authorList>
            <person name="Ji X."/>
        </authorList>
    </citation>
    <scope>NUCLEOTIDE SEQUENCE [LARGE SCALE GENOMIC DNA]</scope>
    <source>
        <strain evidence="1 2">204</strain>
    </source>
</reference>
<accession>A0ABY2D2W5</accession>
<gene>
    <name evidence="1" type="ORF">E0702_17110</name>
</gene>
<comment type="caution">
    <text evidence="1">The sequence shown here is derived from an EMBL/GenBank/DDBJ whole genome shotgun (WGS) entry which is preliminary data.</text>
</comment>
<dbReference type="EMBL" id="SLTR01000389">
    <property type="protein sequence ID" value="TDA86256.1"/>
    <property type="molecule type" value="Genomic_DNA"/>
</dbReference>
<proteinExistence type="predicted"/>
<evidence type="ECO:0000313" key="1">
    <source>
        <dbReference type="EMBL" id="TDA86256.1"/>
    </source>
</evidence>
<organism evidence="1 2">
    <name type="scientific">Halomonas marinisediminis</name>
    <dbReference type="NCBI Taxonomy" id="2546095"/>
    <lineage>
        <taxon>Bacteria</taxon>
        <taxon>Pseudomonadati</taxon>
        <taxon>Pseudomonadota</taxon>
        <taxon>Gammaproteobacteria</taxon>
        <taxon>Oceanospirillales</taxon>
        <taxon>Halomonadaceae</taxon>
        <taxon>Halomonas</taxon>
    </lineage>
</organism>
<evidence type="ECO:0000313" key="2">
    <source>
        <dbReference type="Proteomes" id="UP000294823"/>
    </source>
</evidence>